<evidence type="ECO:0000313" key="6">
    <source>
        <dbReference type="EMBL" id="QTV06384.1"/>
    </source>
</evidence>
<evidence type="ECO:0000259" key="5">
    <source>
        <dbReference type="Pfam" id="PF20009"/>
    </source>
</evidence>
<feature type="domain" description="Secretion system C-terminal sorting" evidence="4">
    <location>
        <begin position="452"/>
        <end position="520"/>
    </location>
</feature>
<keyword evidence="1" id="KW-0732">Signal</keyword>
<dbReference type="Proteomes" id="UP000672011">
    <property type="component" value="Chromosome"/>
</dbReference>
<name>A0ABX7XEZ0_9FLAO</name>
<dbReference type="EMBL" id="CP072842">
    <property type="protein sequence ID" value="QTV06384.1"/>
    <property type="molecule type" value="Genomic_DNA"/>
</dbReference>
<gene>
    <name evidence="6" type="ORF">J9309_03380</name>
</gene>
<dbReference type="Pfam" id="PF02494">
    <property type="entry name" value="HYR"/>
    <property type="match status" value="1"/>
</dbReference>
<dbReference type="RefSeq" id="WP_230477050.1">
    <property type="nucleotide sequence ID" value="NZ_CP072842.1"/>
</dbReference>
<accession>A0ABX7XEZ0</accession>
<protein>
    <submittedName>
        <fullName evidence="6">T9SS type A sorting domain-containing protein</fullName>
    </submittedName>
</protein>
<dbReference type="InterPro" id="IPR003410">
    <property type="entry name" value="HYR_dom"/>
</dbReference>
<evidence type="ECO:0000259" key="4">
    <source>
        <dbReference type="Pfam" id="PF18962"/>
    </source>
</evidence>
<proteinExistence type="predicted"/>
<evidence type="ECO:0000259" key="3">
    <source>
        <dbReference type="Pfam" id="PF02494"/>
    </source>
</evidence>
<evidence type="ECO:0000313" key="7">
    <source>
        <dbReference type="Proteomes" id="UP000672011"/>
    </source>
</evidence>
<keyword evidence="7" id="KW-1185">Reference proteome</keyword>
<keyword evidence="2" id="KW-0677">Repeat</keyword>
<reference evidence="7" key="2">
    <citation type="submission" date="2021-04" db="EMBL/GenBank/DDBJ databases">
        <title>Taxonomy of Flavobacteriaceae bacterium ZY171143.</title>
        <authorList>
            <person name="Li F."/>
        </authorList>
    </citation>
    <scope>NUCLEOTIDE SEQUENCE [LARGE SCALE GENOMIC DNA]</scope>
    <source>
        <strain evidence="7">ZY171143</strain>
    </source>
</reference>
<reference evidence="6 7" key="1">
    <citation type="journal article" date="2021" name="Int. J. Syst. Evol. Microbiol.">
        <title>Faecalibacter bovis sp. nov., isolated from cow faeces.</title>
        <authorList>
            <person name="Li F."/>
            <person name="Zhao W."/>
            <person name="Hong Q."/>
            <person name="Shao Q."/>
            <person name="Song J."/>
            <person name="Yang S."/>
        </authorList>
    </citation>
    <scope>NUCLEOTIDE SEQUENCE [LARGE SCALE GENOMIC DNA]</scope>
    <source>
        <strain evidence="6 7">ZY171143</strain>
    </source>
</reference>
<dbReference type="NCBIfam" id="TIGR04183">
    <property type="entry name" value="Por_Secre_tail"/>
    <property type="match status" value="1"/>
</dbReference>
<evidence type="ECO:0000256" key="2">
    <source>
        <dbReference type="ARBA" id="ARBA00022737"/>
    </source>
</evidence>
<feature type="domain" description="GEVED" evidence="5">
    <location>
        <begin position="354"/>
        <end position="435"/>
    </location>
</feature>
<dbReference type="Pfam" id="PF18962">
    <property type="entry name" value="Por_Secre_tail"/>
    <property type="match status" value="1"/>
</dbReference>
<dbReference type="InterPro" id="IPR026444">
    <property type="entry name" value="Secre_tail"/>
</dbReference>
<organism evidence="6 7">
    <name type="scientific">Faecalibacter bovis</name>
    <dbReference type="NCBI Taxonomy" id="2898187"/>
    <lineage>
        <taxon>Bacteria</taxon>
        <taxon>Pseudomonadati</taxon>
        <taxon>Bacteroidota</taxon>
        <taxon>Flavobacteriia</taxon>
        <taxon>Flavobacteriales</taxon>
        <taxon>Weeksellaceae</taxon>
        <taxon>Faecalibacter</taxon>
    </lineage>
</organism>
<sequence length="522" mass="56637">MQAKPFVYDIQTQTLTNLLPQGYTYGAGYSVDNAGKTVGWVDAYTNGTFRELSIYQAGQPLQKILTDIAVPVNNHIWHITDDGIVVGDITLKPYIYNLNTNEYKIFNLPAGYRTGAFVYSSNGITVGYAQNNVMDRDAIIYHESFGEQPRLLKEILIEQGITIDIPGGRLGGANSVSQNGNFIGGNESGNASIAPGWIINLNGYFNDLGCIVEVPADIEIQTEIGQNSAVITYDVTTNCEGATLQLVEGYESGAEFPLGITTVKYNSVDAEGNILATGTFKVNVKDAYCSPRFSVQVEPITNVTYGTINNTTSADLNSPEIEYFLNMSTDIAQNGTYEISVAGNTNGPENGSEFAVYFDFNQDGIFNSDTEGFYIGSISNSTGVDGKTASNTITIPADALLGETRMRVVKVYRIVPEDACSFVYAYGQSENYVVNITAPLGVTDLTNSSIKLYPNPIKDILKIESDKEIKSIKVINTLGQQVGDYKVNQSNTEVNFSGLTSGVYIVQITTVDGVITKKVIKK</sequence>
<dbReference type="InterPro" id="IPR045474">
    <property type="entry name" value="GEVED"/>
</dbReference>
<feature type="domain" description="HYR" evidence="3">
    <location>
        <begin position="212"/>
        <end position="284"/>
    </location>
</feature>
<evidence type="ECO:0000256" key="1">
    <source>
        <dbReference type="ARBA" id="ARBA00022729"/>
    </source>
</evidence>
<dbReference type="Pfam" id="PF20009">
    <property type="entry name" value="GEVED"/>
    <property type="match status" value="1"/>
</dbReference>